<dbReference type="InterPro" id="IPR002509">
    <property type="entry name" value="NODB_dom"/>
</dbReference>
<dbReference type="AlphaFoldDB" id="E1YKM8"/>
<sequence>MALNFGLSRYKHSDEKEYPTPAALSIQQLNDFTASYGSVGSHTFFHPLLDRCESDVGFSECLDSRKRLEELTGKPVVHFALPNGNGNENTMVWVRRSGYHSCRTITPGWVTPKTSPFLLPCFGVSDKADIYKAAIQVCGLWDFFKILKNKLL</sequence>
<keyword evidence="2" id="KW-0732">Signal</keyword>
<dbReference type="Gene3D" id="3.20.20.370">
    <property type="entry name" value="Glycoside hydrolase/deacetylase"/>
    <property type="match status" value="1"/>
</dbReference>
<dbReference type="CDD" id="cd10918">
    <property type="entry name" value="CE4_NodB_like_5s_6s"/>
    <property type="match status" value="1"/>
</dbReference>
<reference evidence="4" key="1">
    <citation type="journal article" date="2011" name="Environ. Microbiol.">
        <title>Genomic insights into the metabolic potential of the polycyclic aromatic hydrocarbon degrading sulfate-reducing Deltaproteobacterium N47.</title>
        <authorList>
            <person name="Bergmann F."/>
            <person name="Selesi D."/>
            <person name="Weinmaier T."/>
            <person name="Tischler P."/>
            <person name="Rattei T."/>
            <person name="Meckenstock R.U."/>
        </authorList>
    </citation>
    <scope>NUCLEOTIDE SEQUENCE</scope>
</reference>
<dbReference type="SUPFAM" id="SSF88713">
    <property type="entry name" value="Glycoside hydrolase/deacetylase"/>
    <property type="match status" value="1"/>
</dbReference>
<gene>
    <name evidence="4" type="ORF">N47_E41730</name>
</gene>
<protein>
    <recommendedName>
        <fullName evidence="3">NodB homology domain-containing protein</fullName>
    </recommendedName>
</protein>
<dbReference type="GO" id="GO:0016810">
    <property type="term" value="F:hydrolase activity, acting on carbon-nitrogen (but not peptide) bonds"/>
    <property type="evidence" value="ECO:0007669"/>
    <property type="project" value="InterPro"/>
</dbReference>
<evidence type="ECO:0000256" key="1">
    <source>
        <dbReference type="ARBA" id="ARBA00004613"/>
    </source>
</evidence>
<dbReference type="PANTHER" id="PTHR34216">
    <property type="match status" value="1"/>
</dbReference>
<dbReference type="EMBL" id="FR695877">
    <property type="protein sequence ID" value="CBX30661.1"/>
    <property type="molecule type" value="Genomic_DNA"/>
</dbReference>
<comment type="subcellular location">
    <subcellularLocation>
        <location evidence="1">Secreted</location>
    </subcellularLocation>
</comment>
<dbReference type="PANTHER" id="PTHR34216:SF3">
    <property type="entry name" value="POLY-BETA-1,6-N-ACETYL-D-GLUCOSAMINE N-DEACETYLASE"/>
    <property type="match status" value="1"/>
</dbReference>
<proteinExistence type="predicted"/>
<dbReference type="Pfam" id="PF01522">
    <property type="entry name" value="Polysacc_deac_1"/>
    <property type="match status" value="1"/>
</dbReference>
<feature type="domain" description="NodB homology" evidence="3">
    <location>
        <begin position="38"/>
        <end position="100"/>
    </location>
</feature>
<dbReference type="GO" id="GO:0005576">
    <property type="term" value="C:extracellular region"/>
    <property type="evidence" value="ECO:0007669"/>
    <property type="project" value="UniProtKB-SubCell"/>
</dbReference>
<dbReference type="InterPro" id="IPR011330">
    <property type="entry name" value="Glyco_hydro/deAcase_b/a-brl"/>
</dbReference>
<accession>E1YKM8</accession>
<dbReference type="InterPro" id="IPR051398">
    <property type="entry name" value="Polysacch_Deacetylase"/>
</dbReference>
<evidence type="ECO:0000313" key="4">
    <source>
        <dbReference type="EMBL" id="CBX30661.1"/>
    </source>
</evidence>
<organism evidence="4">
    <name type="scientific">uncultured Desulfobacterium sp</name>
    <dbReference type="NCBI Taxonomy" id="201089"/>
    <lineage>
        <taxon>Bacteria</taxon>
        <taxon>Pseudomonadati</taxon>
        <taxon>Thermodesulfobacteriota</taxon>
        <taxon>Desulfobacteria</taxon>
        <taxon>Desulfobacterales</taxon>
        <taxon>Desulfobacteriaceae</taxon>
        <taxon>Desulfobacterium</taxon>
        <taxon>environmental samples</taxon>
    </lineage>
</organism>
<dbReference type="GO" id="GO:0005975">
    <property type="term" value="P:carbohydrate metabolic process"/>
    <property type="evidence" value="ECO:0007669"/>
    <property type="project" value="InterPro"/>
</dbReference>
<evidence type="ECO:0000259" key="3">
    <source>
        <dbReference type="Pfam" id="PF01522"/>
    </source>
</evidence>
<evidence type="ECO:0000256" key="2">
    <source>
        <dbReference type="ARBA" id="ARBA00022729"/>
    </source>
</evidence>
<name>E1YKM8_9BACT</name>